<feature type="non-terminal residue" evidence="1">
    <location>
        <position position="1"/>
    </location>
</feature>
<proteinExistence type="predicted"/>
<accession>A0ACB6QB77</accession>
<reference evidence="1" key="1">
    <citation type="journal article" date="2020" name="Stud. Mycol.">
        <title>101 Dothideomycetes genomes: a test case for predicting lifestyles and emergence of pathogens.</title>
        <authorList>
            <person name="Haridas S."/>
            <person name="Albert R."/>
            <person name="Binder M."/>
            <person name="Bloem J."/>
            <person name="Labutti K."/>
            <person name="Salamov A."/>
            <person name="Andreopoulos B."/>
            <person name="Baker S."/>
            <person name="Barry K."/>
            <person name="Bills G."/>
            <person name="Bluhm B."/>
            <person name="Cannon C."/>
            <person name="Castanera R."/>
            <person name="Culley D."/>
            <person name="Daum C."/>
            <person name="Ezra D."/>
            <person name="Gonzalez J."/>
            <person name="Henrissat B."/>
            <person name="Kuo A."/>
            <person name="Liang C."/>
            <person name="Lipzen A."/>
            <person name="Lutzoni F."/>
            <person name="Magnuson J."/>
            <person name="Mondo S."/>
            <person name="Nolan M."/>
            <person name="Ohm R."/>
            <person name="Pangilinan J."/>
            <person name="Park H.-J."/>
            <person name="Ramirez L."/>
            <person name="Alfaro M."/>
            <person name="Sun H."/>
            <person name="Tritt A."/>
            <person name="Yoshinaga Y."/>
            <person name="Zwiers L.-H."/>
            <person name="Turgeon B."/>
            <person name="Goodwin S."/>
            <person name="Spatafora J."/>
            <person name="Crous P."/>
            <person name="Grigoriev I."/>
        </authorList>
    </citation>
    <scope>NUCLEOTIDE SEQUENCE</scope>
    <source>
        <strain evidence="1">ATCC 200398</strain>
    </source>
</reference>
<sequence length="146" mass="16422">DIACRDSFEAANRTGIANITAGRDRVGFESGVKPSQRSHYKPYPIFHPGPLSAYLSKVPTDDIYSYDGMGEWFKIYELGWNESVPENATQQWYPMRNTSIEWTIPATTPPGQYLLRIEHIFPHKTTEALQLYVNCAQIQINGPGGG</sequence>
<evidence type="ECO:0000313" key="1">
    <source>
        <dbReference type="EMBL" id="KAF2464193.1"/>
    </source>
</evidence>
<evidence type="ECO:0000313" key="2">
    <source>
        <dbReference type="Proteomes" id="UP000799755"/>
    </source>
</evidence>
<name>A0ACB6QB77_9PLEO</name>
<gene>
    <name evidence="1" type="ORF">BDR25DRAFT_204961</name>
</gene>
<keyword evidence="2" id="KW-1185">Reference proteome</keyword>
<dbReference type="Proteomes" id="UP000799755">
    <property type="component" value="Unassembled WGS sequence"/>
</dbReference>
<comment type="caution">
    <text evidence="1">The sequence shown here is derived from an EMBL/GenBank/DDBJ whole genome shotgun (WGS) entry which is preliminary data.</text>
</comment>
<dbReference type="EMBL" id="MU003539">
    <property type="protein sequence ID" value="KAF2464193.1"/>
    <property type="molecule type" value="Genomic_DNA"/>
</dbReference>
<feature type="non-terminal residue" evidence="1">
    <location>
        <position position="146"/>
    </location>
</feature>
<organism evidence="1 2">
    <name type="scientific">Lindgomyces ingoldianus</name>
    <dbReference type="NCBI Taxonomy" id="673940"/>
    <lineage>
        <taxon>Eukaryota</taxon>
        <taxon>Fungi</taxon>
        <taxon>Dikarya</taxon>
        <taxon>Ascomycota</taxon>
        <taxon>Pezizomycotina</taxon>
        <taxon>Dothideomycetes</taxon>
        <taxon>Pleosporomycetidae</taxon>
        <taxon>Pleosporales</taxon>
        <taxon>Lindgomycetaceae</taxon>
        <taxon>Lindgomyces</taxon>
    </lineage>
</organism>
<protein>
    <submittedName>
        <fullName evidence="1">Uncharacterized protein</fullName>
    </submittedName>
</protein>